<evidence type="ECO:0000313" key="2">
    <source>
        <dbReference type="Proteomes" id="UP000324222"/>
    </source>
</evidence>
<reference evidence="1 2" key="1">
    <citation type="submission" date="2019-05" db="EMBL/GenBank/DDBJ databases">
        <title>Another draft genome of Portunus trituberculatus and its Hox gene families provides insights of decapod evolution.</title>
        <authorList>
            <person name="Jeong J.-H."/>
            <person name="Song I."/>
            <person name="Kim S."/>
            <person name="Choi T."/>
            <person name="Kim D."/>
            <person name="Ryu S."/>
            <person name="Kim W."/>
        </authorList>
    </citation>
    <scope>NUCLEOTIDE SEQUENCE [LARGE SCALE GENOMIC DNA]</scope>
    <source>
        <tissue evidence="1">Muscle</tissue>
    </source>
</reference>
<keyword evidence="2" id="KW-1185">Reference proteome</keyword>
<gene>
    <name evidence="1" type="ORF">E2C01_070736</name>
</gene>
<name>A0A5B7I2F7_PORTR</name>
<dbReference type="AlphaFoldDB" id="A0A5B7I2F7"/>
<accession>A0A5B7I2F7</accession>
<protein>
    <submittedName>
        <fullName evidence="1">Uncharacterized protein</fullName>
    </submittedName>
</protein>
<organism evidence="1 2">
    <name type="scientific">Portunus trituberculatus</name>
    <name type="common">Swimming crab</name>
    <name type="synonym">Neptunus trituberculatus</name>
    <dbReference type="NCBI Taxonomy" id="210409"/>
    <lineage>
        <taxon>Eukaryota</taxon>
        <taxon>Metazoa</taxon>
        <taxon>Ecdysozoa</taxon>
        <taxon>Arthropoda</taxon>
        <taxon>Crustacea</taxon>
        <taxon>Multicrustacea</taxon>
        <taxon>Malacostraca</taxon>
        <taxon>Eumalacostraca</taxon>
        <taxon>Eucarida</taxon>
        <taxon>Decapoda</taxon>
        <taxon>Pleocyemata</taxon>
        <taxon>Brachyura</taxon>
        <taxon>Eubrachyura</taxon>
        <taxon>Portunoidea</taxon>
        <taxon>Portunidae</taxon>
        <taxon>Portuninae</taxon>
        <taxon>Portunus</taxon>
    </lineage>
</organism>
<evidence type="ECO:0000313" key="1">
    <source>
        <dbReference type="EMBL" id="MPC76325.1"/>
    </source>
</evidence>
<comment type="caution">
    <text evidence="1">The sequence shown here is derived from an EMBL/GenBank/DDBJ whole genome shotgun (WGS) entry which is preliminary data.</text>
</comment>
<dbReference type="Proteomes" id="UP000324222">
    <property type="component" value="Unassembled WGS sequence"/>
</dbReference>
<sequence>MENPSPKWLYAAAWFSSAQRHGGSCPGWGGLGRDVAATVKAPLTFDSSRGALRIVLDTTRGPHSSPVTPWGPKRWRCGGRGAGGHYIPAISWSREKLRAARRLPEEKLRRLAAAAHQLVSFPFPRAVRGQCRRCISVVFEDIATTEPPCLRAGAARASSRASEGLGAGRWPDWFLRGAHSWHKRKRYWPLAAARLSSARVPAASAHTLLLHSYRAARQPPSNMFWQSKAPRSTSHKQPLQSPTFLGGWRSPSPSFSFPAGVATAAPATKARGAGTVSRRGCPGGCHGE</sequence>
<dbReference type="EMBL" id="VSRR010043105">
    <property type="protein sequence ID" value="MPC76325.1"/>
    <property type="molecule type" value="Genomic_DNA"/>
</dbReference>
<proteinExistence type="predicted"/>